<accession>M0ABF9</accession>
<dbReference type="Proteomes" id="UP000011519">
    <property type="component" value="Unassembled WGS sequence"/>
</dbReference>
<name>M0ABF9_9EURY</name>
<dbReference type="AlphaFoldDB" id="M0ABF9"/>
<comment type="caution">
    <text evidence="2">The sequence shown here is derived from an EMBL/GenBank/DDBJ whole genome shotgun (WGS) entry which is preliminary data.</text>
</comment>
<reference evidence="2 3" key="1">
    <citation type="journal article" date="2014" name="PLoS Genet.">
        <title>Phylogenetically driven sequencing of extremely halophilic archaea reveals strategies for static and dynamic osmo-response.</title>
        <authorList>
            <person name="Becker E.A."/>
            <person name="Seitzer P.M."/>
            <person name="Tritt A."/>
            <person name="Larsen D."/>
            <person name="Krusor M."/>
            <person name="Yao A.I."/>
            <person name="Wu D."/>
            <person name="Madern D."/>
            <person name="Eisen J.A."/>
            <person name="Darling A.E."/>
            <person name="Facciotti M.T."/>
        </authorList>
    </citation>
    <scope>NUCLEOTIDE SEQUENCE [LARGE SCALE GENOMIC DNA]</scope>
    <source>
        <strain evidence="2 3">JCM 10989</strain>
    </source>
</reference>
<evidence type="ECO:0000313" key="2">
    <source>
        <dbReference type="EMBL" id="ELY95202.1"/>
    </source>
</evidence>
<keyword evidence="3" id="KW-1185">Reference proteome</keyword>
<evidence type="ECO:0000256" key="1">
    <source>
        <dbReference type="SAM" id="Phobius"/>
    </source>
</evidence>
<keyword evidence="1" id="KW-0812">Transmembrane</keyword>
<proteinExistence type="predicted"/>
<dbReference type="RefSeq" id="WP_006651763.1">
    <property type="nucleotide sequence ID" value="NZ_AOIM01000009.1"/>
</dbReference>
<gene>
    <name evidence="2" type="ORF">C483_02521</name>
</gene>
<sequence>MAPAPFAFAALLALATIVLSGFCLAYAVGLDADARGSNGLIWGLFTLVLPPVTPIVYLGYRTRLPDRDEPASQLERWAGTIGIGFTAAYASTAVLVPPDPSTHLVFGGALAVITLPAAYVLCYQPDRRAITS</sequence>
<dbReference type="OrthoDB" id="197233at2157"/>
<protein>
    <submittedName>
        <fullName evidence="2">Uncharacterized protein</fullName>
    </submittedName>
</protein>
<feature type="transmembrane region" description="Helical" evidence="1">
    <location>
        <begin position="41"/>
        <end position="60"/>
    </location>
</feature>
<dbReference type="PATRIC" id="fig|1227493.4.peg.472"/>
<keyword evidence="1" id="KW-1133">Transmembrane helix</keyword>
<dbReference type="STRING" id="1227493.C483_02521"/>
<evidence type="ECO:0000313" key="3">
    <source>
        <dbReference type="Proteomes" id="UP000011519"/>
    </source>
</evidence>
<keyword evidence="1" id="KW-0472">Membrane</keyword>
<feature type="transmembrane region" description="Helical" evidence="1">
    <location>
        <begin position="104"/>
        <end position="123"/>
    </location>
</feature>
<feature type="transmembrane region" description="Helical" evidence="1">
    <location>
        <begin position="81"/>
        <end position="98"/>
    </location>
</feature>
<dbReference type="EMBL" id="AOIM01000009">
    <property type="protein sequence ID" value="ELY95202.1"/>
    <property type="molecule type" value="Genomic_DNA"/>
</dbReference>
<organism evidence="2 3">
    <name type="scientific">Natrialba hulunbeirensis JCM 10989</name>
    <dbReference type="NCBI Taxonomy" id="1227493"/>
    <lineage>
        <taxon>Archaea</taxon>
        <taxon>Methanobacteriati</taxon>
        <taxon>Methanobacteriota</taxon>
        <taxon>Stenosarchaea group</taxon>
        <taxon>Halobacteria</taxon>
        <taxon>Halobacteriales</taxon>
        <taxon>Natrialbaceae</taxon>
        <taxon>Natrialba</taxon>
    </lineage>
</organism>